<protein>
    <submittedName>
        <fullName evidence="1">Uncharacterized protein</fullName>
    </submittedName>
</protein>
<comment type="caution">
    <text evidence="1">The sequence shown here is derived from an EMBL/GenBank/DDBJ whole genome shotgun (WGS) entry which is preliminary data.</text>
</comment>
<dbReference type="AlphaFoldDB" id="A0AAD9KFB8"/>
<organism evidence="1 2">
    <name type="scientific">Ridgeia piscesae</name>
    <name type="common">Tubeworm</name>
    <dbReference type="NCBI Taxonomy" id="27915"/>
    <lineage>
        <taxon>Eukaryota</taxon>
        <taxon>Metazoa</taxon>
        <taxon>Spiralia</taxon>
        <taxon>Lophotrochozoa</taxon>
        <taxon>Annelida</taxon>
        <taxon>Polychaeta</taxon>
        <taxon>Sedentaria</taxon>
        <taxon>Canalipalpata</taxon>
        <taxon>Sabellida</taxon>
        <taxon>Siboglinidae</taxon>
        <taxon>Ridgeia</taxon>
    </lineage>
</organism>
<dbReference type="EMBL" id="JAODUO010001155">
    <property type="protein sequence ID" value="KAK2170247.1"/>
    <property type="molecule type" value="Genomic_DNA"/>
</dbReference>
<proteinExistence type="predicted"/>
<name>A0AAD9KFB8_RIDPI</name>
<reference evidence="1" key="1">
    <citation type="journal article" date="2023" name="Mol. Biol. Evol.">
        <title>Third-Generation Sequencing Reveals the Adaptive Role of the Epigenome in Three Deep-Sea Polychaetes.</title>
        <authorList>
            <person name="Perez M."/>
            <person name="Aroh O."/>
            <person name="Sun Y."/>
            <person name="Lan Y."/>
            <person name="Juniper S.K."/>
            <person name="Young C.R."/>
            <person name="Angers B."/>
            <person name="Qian P.Y."/>
        </authorList>
    </citation>
    <scope>NUCLEOTIDE SEQUENCE</scope>
    <source>
        <strain evidence="1">R07B-5</strain>
    </source>
</reference>
<keyword evidence="2" id="KW-1185">Reference proteome</keyword>
<dbReference type="Proteomes" id="UP001209878">
    <property type="component" value="Unassembled WGS sequence"/>
</dbReference>
<evidence type="ECO:0000313" key="1">
    <source>
        <dbReference type="EMBL" id="KAK2170247.1"/>
    </source>
</evidence>
<sequence length="99" mass="11086">MVRQQRDIVSNLLRQSILDLCRANVCQDRGLEIDGILCVTFGDDSDDQIVVKVHEKITSAVDSIRADVLSNCTDLTGETFLWSGTVCRSRRQVMKTGQQ</sequence>
<gene>
    <name evidence="1" type="ORF">NP493_1156g02048</name>
</gene>
<evidence type="ECO:0000313" key="2">
    <source>
        <dbReference type="Proteomes" id="UP001209878"/>
    </source>
</evidence>
<accession>A0AAD9KFB8</accession>